<organism evidence="5 6">
    <name type="scientific">Leptospira wolffii</name>
    <dbReference type="NCBI Taxonomy" id="409998"/>
    <lineage>
        <taxon>Bacteria</taxon>
        <taxon>Pseudomonadati</taxon>
        <taxon>Spirochaetota</taxon>
        <taxon>Spirochaetia</taxon>
        <taxon>Leptospirales</taxon>
        <taxon>Leptospiraceae</taxon>
        <taxon>Leptospira</taxon>
    </lineage>
</organism>
<accession>A0A2M9ZB40</accession>
<sequence length="324" mass="36287">MEFAPEMLAYANRIQTLGLTGFTQGTVQERRDGYSAIRQLLGEGPEMKEVVDSKIPISGGDIFVKNYIPKGRLLSRILYFHGGGWVVGRLSDFDPFARKLAEGTSSIVSMVDYRLAPEFPYPLPLSDAYDSLLWADSSRDKEPWKNLPLVIAGDSAGGNLAASIVLRARNESGPEISLQILIYPVAQAFCNTKSYSEFEFGPGLTRKDMEWFISQYLPSESDRKDVSASPLLNLDWSNLPPSIIFTAGIDPLRDDGELYYEYLKNSGIEVKWKRFEGYTHGFFTKVNALKAPEEGIRIIRKEIERIVSRPEDPSLRSNGVGEKV</sequence>
<comment type="caution">
    <text evidence="5">The sequence shown here is derived from an EMBL/GenBank/DDBJ whole genome shotgun (WGS) entry which is preliminary data.</text>
</comment>
<dbReference type="InterPro" id="IPR029058">
    <property type="entry name" value="AB_hydrolase_fold"/>
</dbReference>
<dbReference type="Proteomes" id="UP000231912">
    <property type="component" value="Unassembled WGS sequence"/>
</dbReference>
<dbReference type="EMBL" id="NPDT01000004">
    <property type="protein sequence ID" value="PJZ65676.1"/>
    <property type="molecule type" value="Genomic_DNA"/>
</dbReference>
<dbReference type="PANTHER" id="PTHR48081:SF8">
    <property type="entry name" value="ALPHA_BETA HYDROLASE FOLD-3 DOMAIN-CONTAINING PROTEIN-RELATED"/>
    <property type="match status" value="1"/>
</dbReference>
<feature type="domain" description="Alpha/beta hydrolase fold-3" evidence="4">
    <location>
        <begin position="77"/>
        <end position="283"/>
    </location>
</feature>
<dbReference type="Pfam" id="PF07859">
    <property type="entry name" value="Abhydrolase_3"/>
    <property type="match status" value="1"/>
</dbReference>
<evidence type="ECO:0000256" key="3">
    <source>
        <dbReference type="PROSITE-ProRule" id="PRU10038"/>
    </source>
</evidence>
<keyword evidence="2 5" id="KW-0378">Hydrolase</keyword>
<feature type="active site" evidence="3">
    <location>
        <position position="155"/>
    </location>
</feature>
<dbReference type="SUPFAM" id="SSF53474">
    <property type="entry name" value="alpha/beta-Hydrolases"/>
    <property type="match status" value="1"/>
</dbReference>
<dbReference type="InterPro" id="IPR050300">
    <property type="entry name" value="GDXG_lipolytic_enzyme"/>
</dbReference>
<evidence type="ECO:0000256" key="2">
    <source>
        <dbReference type="ARBA" id="ARBA00022801"/>
    </source>
</evidence>
<name>A0A2M9ZB40_9LEPT</name>
<evidence type="ECO:0000313" key="5">
    <source>
        <dbReference type="EMBL" id="PJZ65676.1"/>
    </source>
</evidence>
<evidence type="ECO:0000259" key="4">
    <source>
        <dbReference type="Pfam" id="PF07859"/>
    </source>
</evidence>
<dbReference type="PANTHER" id="PTHR48081">
    <property type="entry name" value="AB HYDROLASE SUPERFAMILY PROTEIN C4A8.06C"/>
    <property type="match status" value="1"/>
</dbReference>
<comment type="similarity">
    <text evidence="1">Belongs to the 'GDXG' lipolytic enzyme family.</text>
</comment>
<dbReference type="RefSeq" id="WP_100759210.1">
    <property type="nucleotide sequence ID" value="NZ_NPDT01000004.1"/>
</dbReference>
<dbReference type="PROSITE" id="PS01174">
    <property type="entry name" value="LIPASE_GDXG_SER"/>
    <property type="match status" value="1"/>
</dbReference>
<proteinExistence type="inferred from homology"/>
<dbReference type="AlphaFoldDB" id="A0A2M9ZB40"/>
<protein>
    <submittedName>
        <fullName evidence="5">Alpha/beta hydrolase</fullName>
    </submittedName>
</protein>
<reference evidence="5 6" key="1">
    <citation type="submission" date="2017-07" db="EMBL/GenBank/DDBJ databases">
        <title>Leptospira spp. isolated from tropical soils.</title>
        <authorList>
            <person name="Thibeaux R."/>
            <person name="Iraola G."/>
            <person name="Ferres I."/>
            <person name="Bierque E."/>
            <person name="Girault D."/>
            <person name="Soupe-Gilbert M.-E."/>
            <person name="Picardeau M."/>
            <person name="Goarant C."/>
        </authorList>
    </citation>
    <scope>NUCLEOTIDE SEQUENCE [LARGE SCALE GENOMIC DNA]</scope>
    <source>
        <strain evidence="5 6">FH2-C-A2</strain>
    </source>
</reference>
<gene>
    <name evidence="5" type="ORF">CH371_12165</name>
</gene>
<evidence type="ECO:0000256" key="1">
    <source>
        <dbReference type="ARBA" id="ARBA00010515"/>
    </source>
</evidence>
<dbReference type="Gene3D" id="3.40.50.1820">
    <property type="entry name" value="alpha/beta hydrolase"/>
    <property type="match status" value="1"/>
</dbReference>
<dbReference type="InterPro" id="IPR013094">
    <property type="entry name" value="AB_hydrolase_3"/>
</dbReference>
<dbReference type="InterPro" id="IPR033140">
    <property type="entry name" value="Lipase_GDXG_put_SER_AS"/>
</dbReference>
<evidence type="ECO:0000313" key="6">
    <source>
        <dbReference type="Proteomes" id="UP000231912"/>
    </source>
</evidence>
<dbReference type="GO" id="GO:0016787">
    <property type="term" value="F:hydrolase activity"/>
    <property type="evidence" value="ECO:0007669"/>
    <property type="project" value="UniProtKB-KW"/>
</dbReference>